<proteinExistence type="predicted"/>
<dbReference type="SUPFAM" id="SSF49899">
    <property type="entry name" value="Concanavalin A-like lectins/glucanases"/>
    <property type="match status" value="1"/>
</dbReference>
<keyword evidence="2" id="KW-1185">Reference proteome</keyword>
<sequence>MANRNGLNHKVRGVKGVGWNRALPAAFGFGNGIKPDGINDYMDVPRLVNYVLPDKLTIELWLYKDITINNGYIFSIYDDLKDATLNFNTNGSARLLRFDSQSGGLVGQSYWPESEDGLKAHCVWCIDKVENYSKFYLNGYLMSTMSSIAAYAPNYIKSINFFRYYTGTLNSNALVDEFRIYSKVLREDQIVINYNSGVGNNPCVTEYLLLWYNFDKIESLDFSPLLDKSLIGNGVRDLSGNDNHARLFNMDVTPTSSSFVLKPF</sequence>
<gene>
    <name evidence="1" type="ORF">CLV57_3113</name>
</gene>
<reference evidence="1 2" key="1">
    <citation type="submission" date="2017-11" db="EMBL/GenBank/DDBJ databases">
        <title>Genomic Encyclopedia of Archaeal and Bacterial Type Strains, Phase II (KMG-II): From Individual Species to Whole Genera.</title>
        <authorList>
            <person name="Goeker M."/>
        </authorList>
    </citation>
    <scope>NUCLEOTIDE SEQUENCE [LARGE SCALE GENOMIC DNA]</scope>
    <source>
        <strain evidence="1 2">DSM 28175</strain>
    </source>
</reference>
<evidence type="ECO:0000313" key="2">
    <source>
        <dbReference type="Proteomes" id="UP000242687"/>
    </source>
</evidence>
<accession>A0A2H9VNQ5</accession>
<name>A0A2H9VNQ5_9SPHI</name>
<dbReference type="RefSeq" id="WP_100342277.1">
    <property type="nucleotide sequence ID" value="NZ_PGFJ01000002.1"/>
</dbReference>
<dbReference type="GO" id="GO:0005975">
    <property type="term" value="P:carbohydrate metabolic process"/>
    <property type="evidence" value="ECO:0007669"/>
    <property type="project" value="UniProtKB-ARBA"/>
</dbReference>
<dbReference type="OrthoDB" id="796654at2"/>
<dbReference type="Pfam" id="PF13385">
    <property type="entry name" value="Laminin_G_3"/>
    <property type="match status" value="1"/>
</dbReference>
<organism evidence="1 2">
    <name type="scientific">Mucilaginibacter auburnensis</name>
    <dbReference type="NCBI Taxonomy" id="1457233"/>
    <lineage>
        <taxon>Bacteria</taxon>
        <taxon>Pseudomonadati</taxon>
        <taxon>Bacteroidota</taxon>
        <taxon>Sphingobacteriia</taxon>
        <taxon>Sphingobacteriales</taxon>
        <taxon>Sphingobacteriaceae</taxon>
        <taxon>Mucilaginibacter</taxon>
    </lineage>
</organism>
<dbReference type="EMBL" id="PGFJ01000002">
    <property type="protein sequence ID" value="PJJ79974.1"/>
    <property type="molecule type" value="Genomic_DNA"/>
</dbReference>
<keyword evidence="1" id="KW-0430">Lectin</keyword>
<dbReference type="GO" id="GO:0030246">
    <property type="term" value="F:carbohydrate binding"/>
    <property type="evidence" value="ECO:0007669"/>
    <property type="project" value="UniProtKB-KW"/>
</dbReference>
<dbReference type="Proteomes" id="UP000242687">
    <property type="component" value="Unassembled WGS sequence"/>
</dbReference>
<comment type="caution">
    <text evidence="1">The sequence shown here is derived from an EMBL/GenBank/DDBJ whole genome shotgun (WGS) entry which is preliminary data.</text>
</comment>
<dbReference type="InterPro" id="IPR013320">
    <property type="entry name" value="ConA-like_dom_sf"/>
</dbReference>
<evidence type="ECO:0000313" key="1">
    <source>
        <dbReference type="EMBL" id="PJJ79974.1"/>
    </source>
</evidence>
<protein>
    <submittedName>
        <fullName evidence="1">Concanavalin A-like lectin/glucanase superfamily protein</fullName>
    </submittedName>
</protein>
<dbReference type="Gene3D" id="2.60.120.200">
    <property type="match status" value="1"/>
</dbReference>
<dbReference type="AlphaFoldDB" id="A0A2H9VNQ5"/>
<dbReference type="GO" id="GO:0004553">
    <property type="term" value="F:hydrolase activity, hydrolyzing O-glycosyl compounds"/>
    <property type="evidence" value="ECO:0007669"/>
    <property type="project" value="UniProtKB-ARBA"/>
</dbReference>